<feature type="compositionally biased region" description="Pro residues" evidence="2">
    <location>
        <begin position="320"/>
        <end position="337"/>
    </location>
</feature>
<gene>
    <name evidence="3" type="ORF">BXZ70DRAFT_454918</name>
</gene>
<feature type="compositionally biased region" description="Basic and acidic residues" evidence="2">
    <location>
        <begin position="523"/>
        <end position="534"/>
    </location>
</feature>
<organism evidence="3 4">
    <name type="scientific">Cristinia sonorae</name>
    <dbReference type="NCBI Taxonomy" id="1940300"/>
    <lineage>
        <taxon>Eukaryota</taxon>
        <taxon>Fungi</taxon>
        <taxon>Dikarya</taxon>
        <taxon>Basidiomycota</taxon>
        <taxon>Agaricomycotina</taxon>
        <taxon>Agaricomycetes</taxon>
        <taxon>Agaricomycetidae</taxon>
        <taxon>Agaricales</taxon>
        <taxon>Pleurotineae</taxon>
        <taxon>Stephanosporaceae</taxon>
        <taxon>Cristinia</taxon>
    </lineage>
</organism>
<name>A0A8K0UIZ8_9AGAR</name>
<proteinExistence type="predicted"/>
<keyword evidence="4" id="KW-1185">Reference proteome</keyword>
<evidence type="ECO:0000256" key="1">
    <source>
        <dbReference type="SAM" id="Coils"/>
    </source>
</evidence>
<accession>A0A8K0UIZ8</accession>
<protein>
    <submittedName>
        <fullName evidence="3">Uncharacterized protein</fullName>
    </submittedName>
</protein>
<feature type="compositionally biased region" description="Polar residues" evidence="2">
    <location>
        <begin position="273"/>
        <end position="291"/>
    </location>
</feature>
<feature type="region of interest" description="Disordered" evidence="2">
    <location>
        <begin position="213"/>
        <end position="584"/>
    </location>
</feature>
<feature type="compositionally biased region" description="Polar residues" evidence="2">
    <location>
        <begin position="341"/>
        <end position="353"/>
    </location>
</feature>
<feature type="compositionally biased region" description="Pro residues" evidence="2">
    <location>
        <begin position="714"/>
        <end position="743"/>
    </location>
</feature>
<feature type="compositionally biased region" description="Basic and acidic residues" evidence="2">
    <location>
        <begin position="453"/>
        <end position="463"/>
    </location>
</feature>
<dbReference type="EMBL" id="JAEVFJ010000032">
    <property type="protein sequence ID" value="KAH8092464.1"/>
    <property type="molecule type" value="Genomic_DNA"/>
</dbReference>
<feature type="compositionally biased region" description="Polar residues" evidence="2">
    <location>
        <begin position="765"/>
        <end position="775"/>
    </location>
</feature>
<dbReference type="Proteomes" id="UP000813824">
    <property type="component" value="Unassembled WGS sequence"/>
</dbReference>
<feature type="compositionally biased region" description="Polar residues" evidence="2">
    <location>
        <begin position="661"/>
        <end position="673"/>
    </location>
</feature>
<sequence>MDNLDSPPSPLHSPPDSPARSRRSGEPKRQRSSKHLSSASKELAKLLVFEEKECQELRSTLQLMAERLKMETQRADEAESRVKDVVFRFKEANDARLAAQVESARYREELNLYKLQLDNAQKELRRAQELLDAVEAQRVTAEEEAARARGMARKLKEEKVIQVARDEGRKQGIEEGIARGRAMGYEEGRAAGYARGKTSATKEYMQKQQQYEPAEYDLPGSPIRISASTSDDSSPLKRPAPVPIQQPQGTPPEDIRIASPGSNNVQVHAAAESRSNPRSSVHSFTQITSDYPQDDGWIPKIDEDGRVRLPPPHELASSPVPSPPAPTPPLMVPPPVVSQPTNSDSDVTTPTEPTSGRPRYRRRRSTESNSTTMSQFDILGPPVASSGPDRAHVLSAIAEEKERSSTVSSPQGIGSSPYAYQSSPNLAMPVARPGPEHPATPSQAASENYYVRPRFDSSSEAGHHPGSRTPPDRSQSRSTPSLKGSIASNAGFNISVEPPSRPDSHASQQDGTQQEPHLLTPEAAHRPLPDDHSAPQDQPSFIAPQPTGSSLSALGLPLQLPSDGQLPPGFVPMGPPQPTSHTPVVIPNLGGIYTNPNTPAAVPLPPSAAPTAMYSLYSNPNTPAAVPLPPSAVPTVHRLNYTPSVAGSQIPRSEPGVVIPPTSSMPSRSNRYSRSALKDSSESSDDGSSVSSGMGSVDTLTTPPQRKKSFRRPPSTPYPTAPTPPDVTYPLPVPPPGHVPPTPMSMVSGPGTSYAARVPLPPSSVGVTSPTRSSLSVGGAGGGSTTRAARVPLPASSVGSPRSVYTRKGGSISGSVVGRG</sequence>
<comment type="caution">
    <text evidence="3">The sequence shown here is derived from an EMBL/GenBank/DDBJ whole genome shotgun (WGS) entry which is preliminary data.</text>
</comment>
<feature type="compositionally biased region" description="Low complexity" evidence="2">
    <location>
        <begin position="686"/>
        <end position="698"/>
    </location>
</feature>
<feature type="region of interest" description="Disordered" evidence="2">
    <location>
        <begin position="1"/>
        <end position="39"/>
    </location>
</feature>
<keyword evidence="1" id="KW-0175">Coiled coil</keyword>
<feature type="compositionally biased region" description="Polar residues" evidence="2">
    <location>
        <begin position="505"/>
        <end position="515"/>
    </location>
</feature>
<evidence type="ECO:0000256" key="2">
    <source>
        <dbReference type="SAM" id="MobiDB-lite"/>
    </source>
</evidence>
<feature type="compositionally biased region" description="Polar residues" evidence="2">
    <location>
        <begin position="476"/>
        <end position="492"/>
    </location>
</feature>
<dbReference type="OrthoDB" id="3008370at2759"/>
<evidence type="ECO:0000313" key="3">
    <source>
        <dbReference type="EMBL" id="KAH8092464.1"/>
    </source>
</evidence>
<evidence type="ECO:0000313" key="4">
    <source>
        <dbReference type="Proteomes" id="UP000813824"/>
    </source>
</evidence>
<feature type="compositionally biased region" description="Low complexity" evidence="2">
    <location>
        <begin position="809"/>
        <end position="820"/>
    </location>
</feature>
<reference evidence="3" key="1">
    <citation type="journal article" date="2021" name="New Phytol.">
        <title>Evolutionary innovations through gain and loss of genes in the ectomycorrhizal Boletales.</title>
        <authorList>
            <person name="Wu G."/>
            <person name="Miyauchi S."/>
            <person name="Morin E."/>
            <person name="Kuo A."/>
            <person name="Drula E."/>
            <person name="Varga T."/>
            <person name="Kohler A."/>
            <person name="Feng B."/>
            <person name="Cao Y."/>
            <person name="Lipzen A."/>
            <person name="Daum C."/>
            <person name="Hundley H."/>
            <person name="Pangilinan J."/>
            <person name="Johnson J."/>
            <person name="Barry K."/>
            <person name="LaButti K."/>
            <person name="Ng V."/>
            <person name="Ahrendt S."/>
            <person name="Min B."/>
            <person name="Choi I.G."/>
            <person name="Park H."/>
            <person name="Plett J.M."/>
            <person name="Magnuson J."/>
            <person name="Spatafora J.W."/>
            <person name="Nagy L.G."/>
            <person name="Henrissat B."/>
            <person name="Grigoriev I.V."/>
            <person name="Yang Z.L."/>
            <person name="Xu J."/>
            <person name="Martin F.M."/>
        </authorList>
    </citation>
    <scope>NUCLEOTIDE SEQUENCE</scope>
    <source>
        <strain evidence="3">KKN 215</strain>
    </source>
</reference>
<feature type="compositionally biased region" description="Polar residues" evidence="2">
    <location>
        <begin position="405"/>
        <end position="425"/>
    </location>
</feature>
<feature type="compositionally biased region" description="Pro residues" evidence="2">
    <location>
        <begin position="569"/>
        <end position="578"/>
    </location>
</feature>
<dbReference type="AlphaFoldDB" id="A0A8K0UIZ8"/>
<feature type="compositionally biased region" description="Pro residues" evidence="2">
    <location>
        <begin position="7"/>
        <end position="17"/>
    </location>
</feature>
<feature type="coiled-coil region" evidence="1">
    <location>
        <begin position="47"/>
        <end position="158"/>
    </location>
</feature>
<feature type="region of interest" description="Disordered" evidence="2">
    <location>
        <begin position="644"/>
        <end position="820"/>
    </location>
</feature>